<evidence type="ECO:0000256" key="4">
    <source>
        <dbReference type="ARBA" id="ARBA00022771"/>
    </source>
</evidence>
<accession>A0A0D2JBZ6</accession>
<comment type="subcellular location">
    <subcellularLocation>
        <location evidence="1">Nucleus</location>
    </subcellularLocation>
</comment>
<evidence type="ECO:0000256" key="6">
    <source>
        <dbReference type="ARBA" id="ARBA00023242"/>
    </source>
</evidence>
<dbReference type="AlphaFoldDB" id="A0A0D2JBZ6"/>
<keyword evidence="2" id="KW-0479">Metal-binding</keyword>
<dbReference type="InterPro" id="IPR051059">
    <property type="entry name" value="VerF-like"/>
</dbReference>
<evidence type="ECO:0000313" key="9">
    <source>
        <dbReference type="Proteomes" id="UP000053617"/>
    </source>
</evidence>
<sequence length="739" mass="82668">MLEQESNEDSMSFLPAPPLGSDFQPDDATFDLNIAGARGPRIMETSSFQFSEHERIAGSTSTVTNPGRQLLGGVFDRGSALMSTTTASTDSRINPGVFPRDQYRNLNDSTVDYTAFADPLLHFDATNWLLDENFVDIGIGQLTRNDPPTDRSNPRPQPLPSIKESNNPPAVLDLRHMWYVQTRRTVDGLYHDYEGTGRQIVNSLRDIDEIYRTNMVEELRAPLRNEPLPSIDFLNLCIHLFFTRFNVALPLIHGPTFRPSENNILLVLTMCSAGAMTMTTGMATRIASMLFERVHKAGNGDSWERGLTERPHLTRDNIKGATIGQTFALLSGEPAHRAIADGHHGCLISLGRHVKLFTEIPELDLSDMVSAEDLERVWKRWARYEEMKRAAVVLHIHDAEIAALFHHEPTFRHNASRLPVVAPAELFQAPTAAIWAMKYRAYQKSRQDQREPQSDHPRFGPVARVQVQNARAGAGVDEDSCRPSMLNSWAALSGIGATICECRHLDLLSSRRITELETDLVTWYISTKNCCRIQECRTLKQPELPFCLKPLWHYTCMTMAADLDLLELAVGREGTDIAASKLDQVRAWISSPESKRCLLHALCLQNLVTSTTVDSAVAIHTARILFSAALCWYCYMLYLPWCTASFDSGASLLLDDTSDYLMALPEIRLLRDERSPWKQSPNILDKAISDLKRILGANPAKMKVSTLCVLESTLRRLGTSGISQKFADLIQAFVTGGTQ</sequence>
<evidence type="ECO:0000256" key="7">
    <source>
        <dbReference type="SAM" id="MobiDB-lite"/>
    </source>
</evidence>
<name>A0A0D2JBZ6_9EURO</name>
<dbReference type="PANTHER" id="PTHR40626">
    <property type="entry name" value="MIP31509P"/>
    <property type="match status" value="1"/>
</dbReference>
<feature type="region of interest" description="Disordered" evidence="7">
    <location>
        <begin position="1"/>
        <end position="26"/>
    </location>
</feature>
<dbReference type="RefSeq" id="XP_013273756.1">
    <property type="nucleotide sequence ID" value="XM_013418302.1"/>
</dbReference>
<organism evidence="8 9">
    <name type="scientific">Rhinocladiella mackenziei CBS 650.93</name>
    <dbReference type="NCBI Taxonomy" id="1442369"/>
    <lineage>
        <taxon>Eukaryota</taxon>
        <taxon>Fungi</taxon>
        <taxon>Dikarya</taxon>
        <taxon>Ascomycota</taxon>
        <taxon>Pezizomycotina</taxon>
        <taxon>Eurotiomycetes</taxon>
        <taxon>Chaetothyriomycetidae</taxon>
        <taxon>Chaetothyriales</taxon>
        <taxon>Herpotrichiellaceae</taxon>
        <taxon>Rhinocladiella</taxon>
    </lineage>
</organism>
<keyword evidence="6" id="KW-0539">Nucleus</keyword>
<evidence type="ECO:0000313" key="8">
    <source>
        <dbReference type="EMBL" id="KIX06620.1"/>
    </source>
</evidence>
<evidence type="ECO:0000256" key="1">
    <source>
        <dbReference type="ARBA" id="ARBA00004123"/>
    </source>
</evidence>
<dbReference type="EMBL" id="KN847477">
    <property type="protein sequence ID" value="KIX06620.1"/>
    <property type="molecule type" value="Genomic_DNA"/>
</dbReference>
<evidence type="ECO:0008006" key="10">
    <source>
        <dbReference type="Google" id="ProtNLM"/>
    </source>
</evidence>
<keyword evidence="5" id="KW-0862">Zinc</keyword>
<evidence type="ECO:0000256" key="5">
    <source>
        <dbReference type="ARBA" id="ARBA00022833"/>
    </source>
</evidence>
<dbReference type="STRING" id="1442369.A0A0D2JBZ6"/>
<keyword evidence="4" id="KW-0863">Zinc-finger</keyword>
<dbReference type="GO" id="GO:0008270">
    <property type="term" value="F:zinc ion binding"/>
    <property type="evidence" value="ECO:0007669"/>
    <property type="project" value="UniProtKB-KW"/>
</dbReference>
<dbReference type="OrthoDB" id="10018191at2759"/>
<keyword evidence="3" id="KW-0677">Repeat</keyword>
<dbReference type="GO" id="GO:0000785">
    <property type="term" value="C:chromatin"/>
    <property type="evidence" value="ECO:0007669"/>
    <property type="project" value="TreeGrafter"/>
</dbReference>
<dbReference type="HOGENOM" id="CLU_009001_1_0_1"/>
<keyword evidence="9" id="KW-1185">Reference proteome</keyword>
<dbReference type="CDD" id="cd12148">
    <property type="entry name" value="fungal_TF_MHR"/>
    <property type="match status" value="1"/>
</dbReference>
<dbReference type="VEuPathDB" id="FungiDB:Z518_04596"/>
<evidence type="ECO:0000256" key="3">
    <source>
        <dbReference type="ARBA" id="ARBA00022737"/>
    </source>
</evidence>
<reference evidence="8 9" key="1">
    <citation type="submission" date="2015-01" db="EMBL/GenBank/DDBJ databases">
        <title>The Genome Sequence of Rhinocladiella mackenzie CBS 650.93.</title>
        <authorList>
            <consortium name="The Broad Institute Genomics Platform"/>
            <person name="Cuomo C."/>
            <person name="de Hoog S."/>
            <person name="Gorbushina A."/>
            <person name="Stielow B."/>
            <person name="Teixiera M."/>
            <person name="Abouelleil A."/>
            <person name="Chapman S.B."/>
            <person name="Priest M."/>
            <person name="Young S.K."/>
            <person name="Wortman J."/>
            <person name="Nusbaum C."/>
            <person name="Birren B."/>
        </authorList>
    </citation>
    <scope>NUCLEOTIDE SEQUENCE [LARGE SCALE GENOMIC DNA]</scope>
    <source>
        <strain evidence="8 9">CBS 650.93</strain>
    </source>
</reference>
<dbReference type="GO" id="GO:0000981">
    <property type="term" value="F:DNA-binding transcription factor activity, RNA polymerase II-specific"/>
    <property type="evidence" value="ECO:0007669"/>
    <property type="project" value="InterPro"/>
</dbReference>
<evidence type="ECO:0000256" key="2">
    <source>
        <dbReference type="ARBA" id="ARBA00022723"/>
    </source>
</evidence>
<dbReference type="Proteomes" id="UP000053617">
    <property type="component" value="Unassembled WGS sequence"/>
</dbReference>
<dbReference type="GO" id="GO:0005634">
    <property type="term" value="C:nucleus"/>
    <property type="evidence" value="ECO:0007669"/>
    <property type="project" value="UniProtKB-SubCell"/>
</dbReference>
<proteinExistence type="predicted"/>
<gene>
    <name evidence="8" type="ORF">Z518_04596</name>
</gene>
<dbReference type="GO" id="GO:0000978">
    <property type="term" value="F:RNA polymerase II cis-regulatory region sequence-specific DNA binding"/>
    <property type="evidence" value="ECO:0007669"/>
    <property type="project" value="InterPro"/>
</dbReference>
<dbReference type="GeneID" id="25292667"/>
<protein>
    <recommendedName>
        <fullName evidence="10">Transcription factor domain-containing protein</fullName>
    </recommendedName>
</protein>
<feature type="region of interest" description="Disordered" evidence="7">
    <location>
        <begin position="141"/>
        <end position="168"/>
    </location>
</feature>
<dbReference type="PANTHER" id="PTHR40626:SF11">
    <property type="entry name" value="ZINC FINGER PROTEIN YPR022C"/>
    <property type="match status" value="1"/>
</dbReference>